<evidence type="ECO:0000256" key="6">
    <source>
        <dbReference type="ARBA" id="ARBA00022676"/>
    </source>
</evidence>
<keyword evidence="6 10" id="KW-0328">Glycosyltransferase</keyword>
<dbReference type="InterPro" id="IPR017846">
    <property type="entry name" value="Nict_dMeBzImd_PRibTrfase_bact"/>
</dbReference>
<dbReference type="InterPro" id="IPR036087">
    <property type="entry name" value="Nict_dMeBzImd_PRibTrfase_sf"/>
</dbReference>
<evidence type="ECO:0000256" key="2">
    <source>
        <dbReference type="ARBA" id="ARBA00007110"/>
    </source>
</evidence>
<dbReference type="EMBL" id="BMFC01000003">
    <property type="protein sequence ID" value="GGC01189.1"/>
    <property type="molecule type" value="Genomic_DNA"/>
</dbReference>
<dbReference type="GO" id="GO:0016757">
    <property type="term" value="F:glycosyltransferase activity"/>
    <property type="evidence" value="ECO:0007669"/>
    <property type="project" value="UniProtKB-KW"/>
</dbReference>
<evidence type="ECO:0000256" key="9">
    <source>
        <dbReference type="ARBA" id="ARBA00047340"/>
    </source>
</evidence>
<dbReference type="CDD" id="cd02439">
    <property type="entry name" value="DMB-PRT_CobT"/>
    <property type="match status" value="1"/>
</dbReference>
<keyword evidence="7 10" id="KW-0808">Transferase</keyword>
<dbReference type="Proteomes" id="UP000645462">
    <property type="component" value="Unassembled WGS sequence"/>
</dbReference>
<dbReference type="InterPro" id="IPR003200">
    <property type="entry name" value="Nict_dMeBzImd_PRibTrfase"/>
</dbReference>
<dbReference type="SUPFAM" id="SSF52733">
    <property type="entry name" value="Nicotinate mononucleotide:5,6-dimethylbenzimidazole phosphoribosyltransferase (CobT)"/>
    <property type="match status" value="1"/>
</dbReference>
<evidence type="ECO:0000256" key="4">
    <source>
        <dbReference type="ARBA" id="ARBA00015486"/>
    </source>
</evidence>
<feature type="active site" description="Proton acceptor" evidence="10">
    <location>
        <position position="302"/>
    </location>
</feature>
<dbReference type="PANTHER" id="PTHR43463:SF1">
    <property type="entry name" value="NICOTINATE-NUCLEOTIDE--DIMETHYLBENZIMIDAZOLE PHOSPHORIBOSYLTRANSFERASE"/>
    <property type="match status" value="1"/>
</dbReference>
<evidence type="ECO:0000256" key="8">
    <source>
        <dbReference type="ARBA" id="ARBA00030686"/>
    </source>
</evidence>
<reference evidence="12" key="1">
    <citation type="journal article" date="2019" name="Int. J. Syst. Evol. Microbiol.">
        <title>The Global Catalogue of Microorganisms (GCM) 10K type strain sequencing project: providing services to taxonomists for standard genome sequencing and annotation.</title>
        <authorList>
            <consortium name="The Broad Institute Genomics Platform"/>
            <consortium name="The Broad Institute Genome Sequencing Center for Infectious Disease"/>
            <person name="Wu L."/>
            <person name="Ma J."/>
        </authorList>
    </citation>
    <scope>NUCLEOTIDE SEQUENCE [LARGE SCALE GENOMIC DNA]</scope>
    <source>
        <strain evidence="12">CGMCC 1.12478</strain>
    </source>
</reference>
<keyword evidence="12" id="KW-1185">Reference proteome</keyword>
<gene>
    <name evidence="10 11" type="primary">cobT</name>
    <name evidence="11" type="ORF">GCM10011363_17230</name>
</gene>
<evidence type="ECO:0000256" key="5">
    <source>
        <dbReference type="ARBA" id="ARBA00022573"/>
    </source>
</evidence>
<comment type="similarity">
    <text evidence="2 10">Belongs to the CobT family.</text>
</comment>
<dbReference type="EC" id="2.4.2.21" evidence="3 10"/>
<accession>A0ABQ1KL77</accession>
<keyword evidence="5 10" id="KW-0169">Cobalamin biosynthesis</keyword>
<evidence type="ECO:0000256" key="3">
    <source>
        <dbReference type="ARBA" id="ARBA00011991"/>
    </source>
</evidence>
<dbReference type="RefSeq" id="WP_188481618.1">
    <property type="nucleotide sequence ID" value="NZ_BMFC01000003.1"/>
</dbReference>
<dbReference type="NCBIfam" id="NF000996">
    <property type="entry name" value="PRK00105.1"/>
    <property type="match status" value="1"/>
</dbReference>
<evidence type="ECO:0000313" key="11">
    <source>
        <dbReference type="EMBL" id="GGC01189.1"/>
    </source>
</evidence>
<dbReference type="Gene3D" id="1.10.1610.10">
    <property type="match status" value="1"/>
</dbReference>
<evidence type="ECO:0000256" key="1">
    <source>
        <dbReference type="ARBA" id="ARBA00005049"/>
    </source>
</evidence>
<comment type="catalytic activity">
    <reaction evidence="9 10">
        <text>5,6-dimethylbenzimidazole + nicotinate beta-D-ribonucleotide = alpha-ribazole 5'-phosphate + nicotinate + H(+)</text>
        <dbReference type="Rhea" id="RHEA:11196"/>
        <dbReference type="ChEBI" id="CHEBI:15378"/>
        <dbReference type="ChEBI" id="CHEBI:15890"/>
        <dbReference type="ChEBI" id="CHEBI:32544"/>
        <dbReference type="ChEBI" id="CHEBI:57502"/>
        <dbReference type="ChEBI" id="CHEBI:57918"/>
        <dbReference type="EC" id="2.4.2.21"/>
    </reaction>
</comment>
<name>A0ABQ1KL77_9RHOB</name>
<evidence type="ECO:0000256" key="7">
    <source>
        <dbReference type="ARBA" id="ARBA00022679"/>
    </source>
</evidence>
<dbReference type="NCBIfam" id="TIGR03160">
    <property type="entry name" value="cobT_DBIPRT"/>
    <property type="match status" value="1"/>
</dbReference>
<dbReference type="HAMAP" id="MF_00230">
    <property type="entry name" value="CobT"/>
    <property type="match status" value="1"/>
</dbReference>
<comment type="pathway">
    <text evidence="1 10">Nucleoside biosynthesis; alpha-ribazole biosynthesis; alpha-ribazole from 5,6-dimethylbenzimidazole: step 1/2.</text>
</comment>
<comment type="caution">
    <text evidence="11">The sequence shown here is derived from an EMBL/GenBank/DDBJ whole genome shotgun (WGS) entry which is preliminary data.</text>
</comment>
<dbReference type="Pfam" id="PF02277">
    <property type="entry name" value="DBI_PRT"/>
    <property type="match status" value="1"/>
</dbReference>
<evidence type="ECO:0000256" key="10">
    <source>
        <dbReference type="HAMAP-Rule" id="MF_00230"/>
    </source>
</evidence>
<organism evidence="11 12">
    <name type="scientific">Marivita lacus</name>
    <dbReference type="NCBI Taxonomy" id="1323742"/>
    <lineage>
        <taxon>Bacteria</taxon>
        <taxon>Pseudomonadati</taxon>
        <taxon>Pseudomonadota</taxon>
        <taxon>Alphaproteobacteria</taxon>
        <taxon>Rhodobacterales</taxon>
        <taxon>Roseobacteraceae</taxon>
        <taxon>Marivita</taxon>
    </lineage>
</organism>
<sequence length="335" mass="34567">MTDQDFEAALAARIDGKTKPQGALGRIEALAAQVARVQQTLTPRLQSCCLTIFAADHGIARHGVSAYPSEVTRQMVLNFAAGGAAANVFCKVNDVALQVVNSGVIGGRFLVPEVRNLPIAEGTACSLEGPAMTRAQRDAALAAGRDIGQEGAWDAVAFGEMGIGNTSAATLIAHALTGSELDALIGRGTGLDDAGLATKRRVLGQAAARRPGLTDPDEALAEFGGFEIAMIAGAMLGAAEARRIILVDGFIATAAALIAVRMEPMCRDAMIFAHRSAEPGHQAILDALQAEPLLDLGLRLGEGTGAVLVWPMVKSAVAMLNDMASFDSAGVSGRV</sequence>
<dbReference type="InterPro" id="IPR023195">
    <property type="entry name" value="Nict_dMeBzImd_PRibTrfase_N"/>
</dbReference>
<evidence type="ECO:0000313" key="12">
    <source>
        <dbReference type="Proteomes" id="UP000645462"/>
    </source>
</evidence>
<protein>
    <recommendedName>
        <fullName evidence="4 10">Nicotinate-nucleotide--dimethylbenzimidazole phosphoribosyltransferase</fullName>
        <shortName evidence="10">NN:DBI PRT</shortName>
        <ecNumber evidence="3 10">2.4.2.21</ecNumber>
    </recommendedName>
    <alternativeName>
        <fullName evidence="8 10">N(1)-alpha-phosphoribosyltransferase</fullName>
    </alternativeName>
</protein>
<dbReference type="PANTHER" id="PTHR43463">
    <property type="entry name" value="NICOTINATE-NUCLEOTIDE--DIMETHYLBENZIMIDAZOLE PHOSPHORIBOSYLTRANSFERASE"/>
    <property type="match status" value="1"/>
</dbReference>
<comment type="function">
    <text evidence="10">Catalyzes the synthesis of alpha-ribazole-5'-phosphate from nicotinate mononucleotide (NAMN) and 5,6-dimethylbenzimidazole (DMB).</text>
</comment>
<proteinExistence type="inferred from homology"/>
<dbReference type="Gene3D" id="3.40.50.10210">
    <property type="match status" value="1"/>
</dbReference>